<protein>
    <submittedName>
        <fullName evidence="1">Uncharacterized protein</fullName>
    </submittedName>
</protein>
<dbReference type="AlphaFoldDB" id="A0AAE0GW73"/>
<accession>A0AAE0GW73</accession>
<dbReference type="PANTHER" id="PTHR47721:SF2">
    <property type="entry name" value="OS01G0235100 PROTEIN"/>
    <property type="match status" value="1"/>
</dbReference>
<name>A0AAE0GW73_9CHLO</name>
<sequence length="140" mass="14506">MRLQLSSDVTTTRQKAIFGKSVRTSSGPSIKLVKKSKSKTAIACSGAEEGESTGSPSGPSCPGFPDCGCNGEGRIPGGMTAILAATNGGTCPDWWPIKVYRPCPKYMEAGNAYKAGGQSVDDIFFGGASTTKDFLSGKDQ</sequence>
<gene>
    <name evidence="1" type="ORF">CYMTET_6866</name>
</gene>
<comment type="caution">
    <text evidence="1">The sequence shown here is derived from an EMBL/GenBank/DDBJ whole genome shotgun (WGS) entry which is preliminary data.</text>
</comment>
<evidence type="ECO:0000313" key="2">
    <source>
        <dbReference type="Proteomes" id="UP001190700"/>
    </source>
</evidence>
<keyword evidence="2" id="KW-1185">Reference proteome</keyword>
<dbReference type="EMBL" id="LGRX02001780">
    <property type="protein sequence ID" value="KAK3285534.1"/>
    <property type="molecule type" value="Genomic_DNA"/>
</dbReference>
<proteinExistence type="predicted"/>
<organism evidence="1 2">
    <name type="scientific">Cymbomonas tetramitiformis</name>
    <dbReference type="NCBI Taxonomy" id="36881"/>
    <lineage>
        <taxon>Eukaryota</taxon>
        <taxon>Viridiplantae</taxon>
        <taxon>Chlorophyta</taxon>
        <taxon>Pyramimonadophyceae</taxon>
        <taxon>Pyramimonadales</taxon>
        <taxon>Pyramimonadaceae</taxon>
        <taxon>Cymbomonas</taxon>
    </lineage>
</organism>
<dbReference type="PANTHER" id="PTHR47721">
    <property type="entry name" value="OS01G0235100 PROTEIN"/>
    <property type="match status" value="1"/>
</dbReference>
<reference evidence="1 2" key="1">
    <citation type="journal article" date="2015" name="Genome Biol. Evol.">
        <title>Comparative Genomics of a Bacterivorous Green Alga Reveals Evolutionary Causalities and Consequences of Phago-Mixotrophic Mode of Nutrition.</title>
        <authorList>
            <person name="Burns J.A."/>
            <person name="Paasch A."/>
            <person name="Narechania A."/>
            <person name="Kim E."/>
        </authorList>
    </citation>
    <scope>NUCLEOTIDE SEQUENCE [LARGE SCALE GENOMIC DNA]</scope>
    <source>
        <strain evidence="1 2">PLY_AMNH</strain>
    </source>
</reference>
<evidence type="ECO:0000313" key="1">
    <source>
        <dbReference type="EMBL" id="KAK3285534.1"/>
    </source>
</evidence>
<dbReference type="Proteomes" id="UP001190700">
    <property type="component" value="Unassembled WGS sequence"/>
</dbReference>